<keyword evidence="3" id="KW-0813">Transport</keyword>
<dbReference type="Gene3D" id="1.20.58.340">
    <property type="entry name" value="Magnesium transport protein CorA, transmembrane region"/>
    <property type="match status" value="2"/>
</dbReference>
<dbReference type="PANTHER" id="PTHR46494:SF1">
    <property type="entry name" value="CORA FAMILY METAL ION TRANSPORTER (EUROFUNG)"/>
    <property type="match status" value="1"/>
</dbReference>
<gene>
    <name evidence="10" type="ORF">CC80DRAFT_469642</name>
</gene>
<dbReference type="OrthoDB" id="165352at2759"/>
<evidence type="ECO:0000256" key="4">
    <source>
        <dbReference type="ARBA" id="ARBA00022475"/>
    </source>
</evidence>
<dbReference type="Gene3D" id="3.30.460.20">
    <property type="entry name" value="CorA soluble domain-like"/>
    <property type="match status" value="1"/>
</dbReference>
<keyword evidence="6 9" id="KW-1133">Transmembrane helix</keyword>
<feature type="region of interest" description="Disordered" evidence="8">
    <location>
        <begin position="1"/>
        <end position="107"/>
    </location>
</feature>
<protein>
    <recommendedName>
        <fullName evidence="12">Cora-domain-containing protein</fullName>
    </recommendedName>
</protein>
<evidence type="ECO:0000256" key="1">
    <source>
        <dbReference type="ARBA" id="ARBA00004651"/>
    </source>
</evidence>
<feature type="compositionally biased region" description="Polar residues" evidence="8">
    <location>
        <begin position="20"/>
        <end position="55"/>
    </location>
</feature>
<dbReference type="Pfam" id="PF01544">
    <property type="entry name" value="CorA"/>
    <property type="match status" value="1"/>
</dbReference>
<reference evidence="10" key="1">
    <citation type="journal article" date="2020" name="Stud. Mycol.">
        <title>101 Dothideomycetes genomes: a test case for predicting lifestyles and emergence of pathogens.</title>
        <authorList>
            <person name="Haridas S."/>
            <person name="Albert R."/>
            <person name="Binder M."/>
            <person name="Bloem J."/>
            <person name="Labutti K."/>
            <person name="Salamov A."/>
            <person name="Andreopoulos B."/>
            <person name="Baker S."/>
            <person name="Barry K."/>
            <person name="Bills G."/>
            <person name="Bluhm B."/>
            <person name="Cannon C."/>
            <person name="Castanera R."/>
            <person name="Culley D."/>
            <person name="Daum C."/>
            <person name="Ezra D."/>
            <person name="Gonzalez J."/>
            <person name="Henrissat B."/>
            <person name="Kuo A."/>
            <person name="Liang C."/>
            <person name="Lipzen A."/>
            <person name="Lutzoni F."/>
            <person name="Magnuson J."/>
            <person name="Mondo S."/>
            <person name="Nolan M."/>
            <person name="Ohm R."/>
            <person name="Pangilinan J."/>
            <person name="Park H.-J."/>
            <person name="Ramirez L."/>
            <person name="Alfaro M."/>
            <person name="Sun H."/>
            <person name="Tritt A."/>
            <person name="Yoshinaga Y."/>
            <person name="Zwiers L.-H."/>
            <person name="Turgeon B."/>
            <person name="Goodwin S."/>
            <person name="Spatafora J."/>
            <person name="Crous P."/>
            <person name="Grigoriev I."/>
        </authorList>
    </citation>
    <scope>NUCLEOTIDE SEQUENCE</scope>
    <source>
        <strain evidence="10">CBS 675.92</strain>
    </source>
</reference>
<dbReference type="GO" id="GO:0005886">
    <property type="term" value="C:plasma membrane"/>
    <property type="evidence" value="ECO:0007669"/>
    <property type="project" value="UniProtKB-SubCell"/>
</dbReference>
<evidence type="ECO:0000256" key="5">
    <source>
        <dbReference type="ARBA" id="ARBA00022692"/>
    </source>
</evidence>
<dbReference type="InterPro" id="IPR045863">
    <property type="entry name" value="CorA_TM1_TM2"/>
</dbReference>
<feature type="region of interest" description="Disordered" evidence="8">
    <location>
        <begin position="250"/>
        <end position="279"/>
    </location>
</feature>
<dbReference type="SUPFAM" id="SSF144083">
    <property type="entry name" value="Magnesium transport protein CorA, transmembrane region"/>
    <property type="match status" value="1"/>
</dbReference>
<feature type="region of interest" description="Disordered" evidence="8">
    <location>
        <begin position="214"/>
        <end position="235"/>
    </location>
</feature>
<keyword evidence="5 9" id="KW-0812">Transmembrane</keyword>
<dbReference type="EMBL" id="ML976988">
    <property type="protein sequence ID" value="KAF1957714.1"/>
    <property type="molecule type" value="Genomic_DNA"/>
</dbReference>
<dbReference type="Proteomes" id="UP000800035">
    <property type="component" value="Unassembled WGS sequence"/>
</dbReference>
<evidence type="ECO:0000256" key="7">
    <source>
        <dbReference type="ARBA" id="ARBA00023136"/>
    </source>
</evidence>
<comment type="subcellular location">
    <subcellularLocation>
        <location evidence="1">Cell membrane</location>
        <topology evidence="1">Multi-pass membrane protein</topology>
    </subcellularLocation>
</comment>
<dbReference type="InterPro" id="IPR002523">
    <property type="entry name" value="MgTranspt_CorA/ZnTranspt_ZntB"/>
</dbReference>
<evidence type="ECO:0000256" key="6">
    <source>
        <dbReference type="ARBA" id="ARBA00022989"/>
    </source>
</evidence>
<evidence type="ECO:0000256" key="9">
    <source>
        <dbReference type="SAM" id="Phobius"/>
    </source>
</evidence>
<dbReference type="GO" id="GO:0050897">
    <property type="term" value="F:cobalt ion binding"/>
    <property type="evidence" value="ECO:0007669"/>
    <property type="project" value="TreeGrafter"/>
</dbReference>
<dbReference type="GO" id="GO:0015095">
    <property type="term" value="F:magnesium ion transmembrane transporter activity"/>
    <property type="evidence" value="ECO:0007669"/>
    <property type="project" value="TreeGrafter"/>
</dbReference>
<evidence type="ECO:0000256" key="8">
    <source>
        <dbReference type="SAM" id="MobiDB-lite"/>
    </source>
</evidence>
<feature type="transmembrane region" description="Helical" evidence="9">
    <location>
        <begin position="530"/>
        <end position="549"/>
    </location>
</feature>
<feature type="transmembrane region" description="Helical" evidence="9">
    <location>
        <begin position="564"/>
        <end position="586"/>
    </location>
</feature>
<evidence type="ECO:0000313" key="10">
    <source>
        <dbReference type="EMBL" id="KAF1957714.1"/>
    </source>
</evidence>
<feature type="region of interest" description="Disordered" evidence="8">
    <location>
        <begin position="600"/>
        <end position="677"/>
    </location>
</feature>
<keyword evidence="4" id="KW-1003">Cell membrane</keyword>
<feature type="compositionally biased region" description="Low complexity" evidence="8">
    <location>
        <begin position="643"/>
        <end position="655"/>
    </location>
</feature>
<keyword evidence="7 9" id="KW-0472">Membrane</keyword>
<name>A0A6A5TZE4_9PLEO</name>
<evidence type="ECO:0000256" key="2">
    <source>
        <dbReference type="ARBA" id="ARBA00009765"/>
    </source>
</evidence>
<dbReference type="GO" id="GO:0015087">
    <property type="term" value="F:cobalt ion transmembrane transporter activity"/>
    <property type="evidence" value="ECO:0007669"/>
    <property type="project" value="TreeGrafter"/>
</dbReference>
<dbReference type="SUPFAM" id="SSF143865">
    <property type="entry name" value="CorA soluble domain-like"/>
    <property type="match status" value="1"/>
</dbReference>
<dbReference type="PANTHER" id="PTHR46494">
    <property type="entry name" value="CORA FAMILY METAL ION TRANSPORTER (EUROFUNG)"/>
    <property type="match status" value="1"/>
</dbReference>
<proteinExistence type="inferred from homology"/>
<organism evidence="10 11">
    <name type="scientific">Byssothecium circinans</name>
    <dbReference type="NCBI Taxonomy" id="147558"/>
    <lineage>
        <taxon>Eukaryota</taxon>
        <taxon>Fungi</taxon>
        <taxon>Dikarya</taxon>
        <taxon>Ascomycota</taxon>
        <taxon>Pezizomycotina</taxon>
        <taxon>Dothideomycetes</taxon>
        <taxon>Pleosporomycetidae</taxon>
        <taxon>Pleosporales</taxon>
        <taxon>Massarineae</taxon>
        <taxon>Massarinaceae</taxon>
        <taxon>Byssothecium</taxon>
    </lineage>
</organism>
<keyword evidence="11" id="KW-1185">Reference proteome</keyword>
<dbReference type="AlphaFoldDB" id="A0A6A5TZE4"/>
<evidence type="ECO:0008006" key="12">
    <source>
        <dbReference type="Google" id="ProtNLM"/>
    </source>
</evidence>
<sequence>MASPNSPRVVDFAEPPSLPSREQPSGNLPGSPVDTQTKSPSGNRLRSNSQITATGASGGDISPSRLSVNSIRRRPTRSNTVHHYEDPTAPEWEAPGAEPGVDTSKHSDQARYDLHAECSITAVDFAEERVEVAYMDNESLGDFLAKPKDEWVKCRWISVNGLSYDVIQKLGNYKNLHNLAVEDLMNTRGRTKADWYSDQAFLLMTLSKLVRIPDEKSDSDSDDDAPSRSSRRPKDKKSFFARVKGAFGLKTESGSRNSQDYVEKGCSANNANPSRAPGQHAAEIRTLQRFRGGPNIDRTLYMEQHSSLASRKLAVSVEQVSIFLCSDNTVISFMEHSAPEIEAPILKRIDVADTILRRSGDASMVVQAIIDAIIDLAIPVVAAYEDAMGELELDVLRDPDISHSQLLYILTSEISILRNTVQPILSIINALRDHKPNPGLYPYQYQYQYQPQYPSPPHQPPYDPNPQALPTRKTISSITISPLAHTYLGDVEDHCIMITQSLDSMRRAADNLIDLIFNMMGAYQNETMRILTGVTIFFLPLTFLVGYFGQNFEKFAAIQNSDTYFWWIAAPVSVFTMLILSIEPLYRKWKKARGGWRIRQAKKRAGPVREERKGVSSGMAMAMGLSRRQGKAGGGGEERRDPASSAGANPSASSGSRKRGGIKKTQTMYNKTNIGSF</sequence>
<evidence type="ECO:0000256" key="3">
    <source>
        <dbReference type="ARBA" id="ARBA00022448"/>
    </source>
</evidence>
<comment type="similarity">
    <text evidence="2">Belongs to the CorA metal ion transporter (MIT) (TC 1.A.35) family.</text>
</comment>
<dbReference type="GO" id="GO:0000287">
    <property type="term" value="F:magnesium ion binding"/>
    <property type="evidence" value="ECO:0007669"/>
    <property type="project" value="TreeGrafter"/>
</dbReference>
<accession>A0A6A5TZE4</accession>
<evidence type="ECO:0000313" key="11">
    <source>
        <dbReference type="Proteomes" id="UP000800035"/>
    </source>
</evidence>
<feature type="compositionally biased region" description="Polar residues" evidence="8">
    <location>
        <begin position="664"/>
        <end position="677"/>
    </location>
</feature>
<dbReference type="InterPro" id="IPR045861">
    <property type="entry name" value="CorA_cytoplasmic_dom"/>
</dbReference>